<proteinExistence type="predicted"/>
<gene>
    <name evidence="1" type="ORF">ACFS2C_06335</name>
</gene>
<reference evidence="2" key="1">
    <citation type="journal article" date="2019" name="Int. J. Syst. Evol. Microbiol.">
        <title>The Global Catalogue of Microorganisms (GCM) 10K type strain sequencing project: providing services to taxonomists for standard genome sequencing and annotation.</title>
        <authorList>
            <consortium name="The Broad Institute Genomics Platform"/>
            <consortium name="The Broad Institute Genome Sequencing Center for Infectious Disease"/>
            <person name="Wu L."/>
            <person name="Ma J."/>
        </authorList>
    </citation>
    <scope>NUCLEOTIDE SEQUENCE [LARGE SCALE GENOMIC DNA]</scope>
    <source>
        <strain evidence="2">IBRC-M 10906</strain>
    </source>
</reference>
<evidence type="ECO:0000313" key="1">
    <source>
        <dbReference type="EMBL" id="MFD2799006.1"/>
    </source>
</evidence>
<evidence type="ECO:0000313" key="2">
    <source>
        <dbReference type="Proteomes" id="UP001597478"/>
    </source>
</evidence>
<sequence>MTEHQETTPSTAKRWTLRGLAVSALVVPLLAGLGGQASAAELTPIAEYLDETIASTSASLVQALAILLGVS</sequence>
<evidence type="ECO:0008006" key="3">
    <source>
        <dbReference type="Google" id="ProtNLM"/>
    </source>
</evidence>
<comment type="caution">
    <text evidence="1">The sequence shown here is derived from an EMBL/GenBank/DDBJ whole genome shotgun (WGS) entry which is preliminary data.</text>
</comment>
<dbReference type="Proteomes" id="UP001597478">
    <property type="component" value="Unassembled WGS sequence"/>
</dbReference>
<protein>
    <recommendedName>
        <fullName evidence="3">Secreted protein</fullName>
    </recommendedName>
</protein>
<organism evidence="1 2">
    <name type="scientific">Prauserella oleivorans</name>
    <dbReference type="NCBI Taxonomy" id="1478153"/>
    <lineage>
        <taxon>Bacteria</taxon>
        <taxon>Bacillati</taxon>
        <taxon>Actinomycetota</taxon>
        <taxon>Actinomycetes</taxon>
        <taxon>Pseudonocardiales</taxon>
        <taxon>Pseudonocardiaceae</taxon>
        <taxon>Prauserella</taxon>
    </lineage>
</organism>
<dbReference type="RefSeq" id="WP_377386712.1">
    <property type="nucleotide sequence ID" value="NZ_JBHSAN010000006.1"/>
</dbReference>
<name>A0ABW5W608_9PSEU</name>
<dbReference type="EMBL" id="JBHUOF010000007">
    <property type="protein sequence ID" value="MFD2799006.1"/>
    <property type="molecule type" value="Genomic_DNA"/>
</dbReference>
<keyword evidence="2" id="KW-1185">Reference proteome</keyword>
<accession>A0ABW5W608</accession>